<gene>
    <name evidence="1" type="ORF">FVB32_14075</name>
</gene>
<protein>
    <recommendedName>
        <fullName evidence="3">3-keto-disaccharide hydrolase domain-containing protein</fullName>
    </recommendedName>
</protein>
<evidence type="ECO:0008006" key="3">
    <source>
        <dbReference type="Google" id="ProtNLM"/>
    </source>
</evidence>
<proteinExistence type="predicted"/>
<reference evidence="1 2" key="1">
    <citation type="submission" date="2019-08" db="EMBL/GenBank/DDBJ databases">
        <title>Professor.</title>
        <authorList>
            <person name="Park J.S."/>
        </authorList>
    </citation>
    <scope>NUCLEOTIDE SEQUENCE [LARGE SCALE GENOMIC DNA]</scope>
    <source>
        <strain evidence="1 2">176CP5-101</strain>
    </source>
</reference>
<dbReference type="AlphaFoldDB" id="A0A5C8V4L8"/>
<keyword evidence="2" id="KW-1185">Reference proteome</keyword>
<evidence type="ECO:0000313" key="2">
    <source>
        <dbReference type="Proteomes" id="UP000321456"/>
    </source>
</evidence>
<name>A0A5C8V4L8_9FLAO</name>
<accession>A0A5C8V4L8</accession>
<dbReference type="EMBL" id="VRUR01000002">
    <property type="protein sequence ID" value="TXN35698.1"/>
    <property type="molecule type" value="Genomic_DNA"/>
</dbReference>
<sequence>MFKSIPIIAITLFVTLGNAQRHIPLDTTHLEVNAQSYLLETYKGKEAIYLKGGSIRLKNEVFLNGTIEYDIYLKKVQGFPGVYFRVDGDNAEHFYVRPHQSGNPDANQAAPVVNGISPWQLYFGPKYSFPYEYKYDDWTHVKVVVNDNRAQVFLDYQEEPNLSWELFHTPKEGGISITGGNNQALHIANISIDNDAVELKNFNPGKRKPIDGLIQHWEVSDKFEEQLLQDYGSLKTVIDNRSWGKRISVEEGVAANISRQVKLRDQEPRNTVFAKINIDSSKDQTKLFDFGYSDRVVVILNGQPIYKGNNKYRSRDYRYLGTIGLFDAVYLNLKKGKNTLLLAVSEDFGGWLVTGKFSDTKGIQIK</sequence>
<dbReference type="Gene3D" id="2.60.120.560">
    <property type="entry name" value="Exo-inulinase, domain 1"/>
    <property type="match status" value="1"/>
</dbReference>
<dbReference type="RefSeq" id="WP_147744443.1">
    <property type="nucleotide sequence ID" value="NZ_VRUR01000002.1"/>
</dbReference>
<evidence type="ECO:0000313" key="1">
    <source>
        <dbReference type="EMBL" id="TXN35698.1"/>
    </source>
</evidence>
<organism evidence="1 2">
    <name type="scientific">Flagellimonas hymeniacidonis</name>
    <dbReference type="NCBI Taxonomy" id="2603628"/>
    <lineage>
        <taxon>Bacteria</taxon>
        <taxon>Pseudomonadati</taxon>
        <taxon>Bacteroidota</taxon>
        <taxon>Flavobacteriia</taxon>
        <taxon>Flavobacteriales</taxon>
        <taxon>Flavobacteriaceae</taxon>
        <taxon>Flagellimonas</taxon>
    </lineage>
</organism>
<dbReference type="Proteomes" id="UP000321456">
    <property type="component" value="Unassembled WGS sequence"/>
</dbReference>
<comment type="caution">
    <text evidence="1">The sequence shown here is derived from an EMBL/GenBank/DDBJ whole genome shotgun (WGS) entry which is preliminary data.</text>
</comment>